<dbReference type="Proteomes" id="UP001054821">
    <property type="component" value="Chromosome 6"/>
</dbReference>
<organism evidence="1 2">
    <name type="scientific">Prunus dulcis</name>
    <name type="common">Almond</name>
    <name type="synonym">Amygdalus dulcis</name>
    <dbReference type="NCBI Taxonomy" id="3755"/>
    <lineage>
        <taxon>Eukaryota</taxon>
        <taxon>Viridiplantae</taxon>
        <taxon>Streptophyta</taxon>
        <taxon>Embryophyta</taxon>
        <taxon>Tracheophyta</taxon>
        <taxon>Spermatophyta</taxon>
        <taxon>Magnoliopsida</taxon>
        <taxon>eudicotyledons</taxon>
        <taxon>Gunneridae</taxon>
        <taxon>Pentapetalae</taxon>
        <taxon>rosids</taxon>
        <taxon>fabids</taxon>
        <taxon>Rosales</taxon>
        <taxon>Rosaceae</taxon>
        <taxon>Amygdaloideae</taxon>
        <taxon>Amygdaleae</taxon>
        <taxon>Prunus</taxon>
    </lineage>
</organism>
<reference evidence="1 2" key="1">
    <citation type="journal article" date="2022" name="G3 (Bethesda)">
        <title>Whole-genome sequence and methylome profiling of the almond [Prunus dulcis (Mill.) D.A. Webb] cultivar 'Nonpareil'.</title>
        <authorList>
            <person name="D'Amico-Willman K.M."/>
            <person name="Ouma W.Z."/>
            <person name="Meulia T."/>
            <person name="Sideli G.M."/>
            <person name="Gradziel T.M."/>
            <person name="Fresnedo-Ramirez J."/>
        </authorList>
    </citation>
    <scope>NUCLEOTIDE SEQUENCE [LARGE SCALE GENOMIC DNA]</scope>
    <source>
        <strain evidence="1">Clone GOH B32 T37-40</strain>
    </source>
</reference>
<gene>
    <name evidence="1" type="ORF">L3X38_033061</name>
</gene>
<protein>
    <submittedName>
        <fullName evidence="1">Uncharacterized protein</fullName>
    </submittedName>
</protein>
<proteinExistence type="predicted"/>
<dbReference type="AlphaFoldDB" id="A0AAD4VFG5"/>
<comment type="caution">
    <text evidence="1">The sequence shown here is derived from an EMBL/GenBank/DDBJ whole genome shotgun (WGS) entry which is preliminary data.</text>
</comment>
<keyword evidence="2" id="KW-1185">Reference proteome</keyword>
<accession>A0AAD4VFG5</accession>
<evidence type="ECO:0000313" key="1">
    <source>
        <dbReference type="EMBL" id="KAI5323988.1"/>
    </source>
</evidence>
<dbReference type="EMBL" id="JAJFAZ020000006">
    <property type="protein sequence ID" value="KAI5323988.1"/>
    <property type="molecule type" value="Genomic_DNA"/>
</dbReference>
<name>A0AAD4VFG5_PRUDU</name>
<sequence>MQCVGGLSLRGPFVAYYRELTLLVLYGDDRGADLFGGPVSCECFPARGWHEHRIVLPTSRAHRSLDLISIEDSIYFELAFSCPVYMGSLELPTGAFIHPSLLRSKAKVSDQVNLAEKLSNQVVLIIHSLSQLVNCKTEVCLSLWISRRELCGAQFHMSQGSMRCTRGRTSSATANERMNKVIPQ</sequence>
<evidence type="ECO:0000313" key="2">
    <source>
        <dbReference type="Proteomes" id="UP001054821"/>
    </source>
</evidence>